<evidence type="ECO:0000259" key="2">
    <source>
        <dbReference type="Pfam" id="PF05065"/>
    </source>
</evidence>
<sequence>MEKKAIVQKMNDAIKDGDTEQFQAAFVELCDKIQENVLEQAKAIVEETDQKILSDRGVRQLTSKEREYYQKLSEAMKAPNPKQAVENLDVVMPFTILDKVFEDLKTNHPLLSKIQFTSVTGLTRMMMNTNGYQKAAWGKLCAEIIQELTSGFKEVDVTLSKLSAFLPVCKAMLDLGPEWLDRYVREVLYEALANGLEDGIVNGTGKDMPIGMTRQVGESVSVKGGEYPEKKAIKITKFDDVQLGKLAAIMAINEKGQSRAVDSLILVVNPADYFSKVLPATQRPAPGGGYVSTLPFPIDVIQSPAVAVGKAVFGMSKLYFMGSGIENGGRILYSDDYRFLEDERVYLIKMYGHGFAIDDNAFVLLDITELQRARYEVEVVQPEENVENANLADLKIGGHTLTPEFAEETLTYTLTTTDASNTVQAITADTTAEIEVKFNDKPIANGSRVNWQEGAGNVVKVKVTDGKATKEYQVTVTKNKE</sequence>
<dbReference type="SUPFAM" id="SSF56563">
    <property type="entry name" value="Major capsid protein gp5"/>
    <property type="match status" value="1"/>
</dbReference>
<feature type="domain" description="Phage capsid-like C-terminal" evidence="2">
    <location>
        <begin position="90"/>
        <end position="247"/>
    </location>
</feature>
<feature type="domain" description="Cadherin-like beta-sandwich-like" evidence="3">
    <location>
        <begin position="401"/>
        <end position="478"/>
    </location>
</feature>
<reference evidence="4 7" key="1">
    <citation type="journal article" date="2018" name="Int. J. Syst. Evol. Microbiol.">
        <title>Draft Genome Sequence of Faecalimonas umbilicata JCM 30896T, an Acetate-Producing Bacterium Isolated from Human Feces.</title>
        <authorList>
            <person name="Sakamoto M."/>
            <person name="Ikeyama N."/>
            <person name="Yuki M."/>
            <person name="Ohkuma M."/>
        </authorList>
    </citation>
    <scope>NUCLEOTIDE SEQUENCE [LARGE SCALE GENOMIC DNA]</scope>
    <source>
        <strain evidence="4 7">EGH7</strain>
    </source>
</reference>
<dbReference type="AlphaFoldDB" id="A0A4R3JAF4"/>
<comment type="subcellular location">
    <subcellularLocation>
        <location evidence="1">Virion</location>
    </subcellularLocation>
</comment>
<dbReference type="EMBL" id="SLZV01000034">
    <property type="protein sequence ID" value="TCS62046.1"/>
    <property type="molecule type" value="Genomic_DNA"/>
</dbReference>
<comment type="caution">
    <text evidence="5">The sequence shown here is derived from an EMBL/GenBank/DDBJ whole genome shotgun (WGS) entry which is preliminary data.</text>
</comment>
<dbReference type="RefSeq" id="WP_116441713.1">
    <property type="nucleotide sequence ID" value="NZ_BHEO01000008.1"/>
</dbReference>
<gene>
    <name evidence="4" type="primary">cps</name>
    <name evidence="5" type="ORF">EDD74_13438</name>
    <name evidence="4" type="ORF">FAEUMB_17230</name>
</gene>
<dbReference type="Proteomes" id="UP000294613">
    <property type="component" value="Unassembled WGS sequence"/>
</dbReference>
<evidence type="ECO:0000313" key="5">
    <source>
        <dbReference type="EMBL" id="TCS62046.1"/>
    </source>
</evidence>
<accession>A0A4R3JAF4</accession>
<proteinExistence type="predicted"/>
<evidence type="ECO:0000259" key="3">
    <source>
        <dbReference type="Pfam" id="PF12733"/>
    </source>
</evidence>
<reference evidence="5 6" key="2">
    <citation type="submission" date="2019-03" db="EMBL/GenBank/DDBJ databases">
        <title>Genomic Encyclopedia of Type Strains, Phase IV (KMG-IV): sequencing the most valuable type-strain genomes for metagenomic binning, comparative biology and taxonomic classification.</title>
        <authorList>
            <person name="Goeker M."/>
        </authorList>
    </citation>
    <scope>NUCLEOTIDE SEQUENCE [LARGE SCALE GENOMIC DNA]</scope>
    <source>
        <strain evidence="5 6">DSM 103426</strain>
    </source>
</reference>
<keyword evidence="7" id="KW-1185">Reference proteome</keyword>
<dbReference type="Pfam" id="PF05065">
    <property type="entry name" value="Phage_capsid"/>
    <property type="match status" value="1"/>
</dbReference>
<evidence type="ECO:0000313" key="6">
    <source>
        <dbReference type="Proteomes" id="UP000294613"/>
    </source>
</evidence>
<dbReference type="InterPro" id="IPR054612">
    <property type="entry name" value="Phage_capsid-like_C"/>
</dbReference>
<dbReference type="NCBIfam" id="TIGR01554">
    <property type="entry name" value="major_cap_HK97"/>
    <property type="match status" value="1"/>
</dbReference>
<dbReference type="InterPro" id="IPR024455">
    <property type="entry name" value="Phage_capsid"/>
</dbReference>
<evidence type="ECO:0000313" key="7">
    <source>
        <dbReference type="Proteomes" id="UP000702954"/>
    </source>
</evidence>
<name>A0A4R3JAF4_9FIRM</name>
<dbReference type="InterPro" id="IPR025883">
    <property type="entry name" value="Cadherin-like_domain"/>
</dbReference>
<evidence type="ECO:0000313" key="4">
    <source>
        <dbReference type="EMBL" id="GBU05182.1"/>
    </source>
</evidence>
<dbReference type="Pfam" id="PF12733">
    <property type="entry name" value="Cadherin-like"/>
    <property type="match status" value="1"/>
</dbReference>
<evidence type="ECO:0000256" key="1">
    <source>
        <dbReference type="ARBA" id="ARBA00004328"/>
    </source>
</evidence>
<dbReference type="EMBL" id="BHEO01000008">
    <property type="protein sequence ID" value="GBU05182.1"/>
    <property type="molecule type" value="Genomic_DNA"/>
</dbReference>
<organism evidence="5 6">
    <name type="scientific">Faecalimonas umbilicata</name>
    <dbReference type="NCBI Taxonomy" id="1912855"/>
    <lineage>
        <taxon>Bacteria</taxon>
        <taxon>Bacillati</taxon>
        <taxon>Bacillota</taxon>
        <taxon>Clostridia</taxon>
        <taxon>Lachnospirales</taxon>
        <taxon>Lachnospiraceae</taxon>
        <taxon>Faecalimonas</taxon>
    </lineage>
</organism>
<protein>
    <submittedName>
        <fullName evidence="4 5">Major capsid protein</fullName>
    </submittedName>
</protein>
<dbReference type="Gene3D" id="3.30.2400.10">
    <property type="entry name" value="Major capsid protein gp5"/>
    <property type="match status" value="1"/>
</dbReference>
<dbReference type="Proteomes" id="UP000702954">
    <property type="component" value="Unassembled WGS sequence"/>
</dbReference>